<dbReference type="InterPro" id="IPR037004">
    <property type="entry name" value="Exonuc_VII_ssu_sf"/>
</dbReference>
<evidence type="ECO:0000256" key="1">
    <source>
        <dbReference type="ARBA" id="ARBA00009998"/>
    </source>
</evidence>
<reference evidence="7" key="1">
    <citation type="journal article" date="2021" name="PeerJ">
        <title>Extensive microbial diversity within the chicken gut microbiome revealed by metagenomics and culture.</title>
        <authorList>
            <person name="Gilroy R."/>
            <person name="Ravi A."/>
            <person name="Getino M."/>
            <person name="Pursley I."/>
            <person name="Horton D.L."/>
            <person name="Alikhan N.F."/>
            <person name="Baker D."/>
            <person name="Gharbi K."/>
            <person name="Hall N."/>
            <person name="Watson M."/>
            <person name="Adriaenssens E.M."/>
            <person name="Foster-Nyarko E."/>
            <person name="Jarju S."/>
            <person name="Secka A."/>
            <person name="Antonio M."/>
            <person name="Oren A."/>
            <person name="Chaudhuri R.R."/>
            <person name="La Ragione R."/>
            <person name="Hildebrand F."/>
            <person name="Pallen M.J."/>
        </authorList>
    </citation>
    <scope>NUCLEOTIDE SEQUENCE</scope>
    <source>
        <strain evidence="7">B5_2728</strain>
    </source>
</reference>
<dbReference type="HAMAP" id="MF_00337">
    <property type="entry name" value="Exonuc_7_S"/>
    <property type="match status" value="1"/>
</dbReference>
<evidence type="ECO:0000256" key="2">
    <source>
        <dbReference type="ARBA" id="ARBA00022490"/>
    </source>
</evidence>
<dbReference type="Gene3D" id="1.10.287.1040">
    <property type="entry name" value="Exonuclease VII, small subunit"/>
    <property type="match status" value="1"/>
</dbReference>
<reference evidence="7" key="2">
    <citation type="submission" date="2021-04" db="EMBL/GenBank/DDBJ databases">
        <authorList>
            <person name="Gilroy R."/>
        </authorList>
    </citation>
    <scope>NUCLEOTIDE SEQUENCE</scope>
    <source>
        <strain evidence="7">B5_2728</strain>
    </source>
</reference>
<comment type="similarity">
    <text evidence="1 6">Belongs to the XseB family.</text>
</comment>
<evidence type="ECO:0000256" key="4">
    <source>
        <dbReference type="ARBA" id="ARBA00022801"/>
    </source>
</evidence>
<dbReference type="NCBIfam" id="TIGR01280">
    <property type="entry name" value="xseB"/>
    <property type="match status" value="1"/>
</dbReference>
<dbReference type="AlphaFoldDB" id="A0A948WQX8"/>
<comment type="subunit">
    <text evidence="6">Heterooligomer composed of large and small subunits.</text>
</comment>
<evidence type="ECO:0000256" key="6">
    <source>
        <dbReference type="HAMAP-Rule" id="MF_00337"/>
    </source>
</evidence>
<comment type="caution">
    <text evidence="7">The sequence shown here is derived from an EMBL/GenBank/DDBJ whole genome shotgun (WGS) entry which is preliminary data.</text>
</comment>
<dbReference type="GO" id="GO:0009318">
    <property type="term" value="C:exodeoxyribonuclease VII complex"/>
    <property type="evidence" value="ECO:0007669"/>
    <property type="project" value="UniProtKB-UniRule"/>
</dbReference>
<keyword evidence="3 6" id="KW-0540">Nuclease</keyword>
<comment type="subcellular location">
    <subcellularLocation>
        <location evidence="6">Cytoplasm</location>
    </subcellularLocation>
</comment>
<dbReference type="Proteomes" id="UP000713596">
    <property type="component" value="Unassembled WGS sequence"/>
</dbReference>
<accession>A0A948WQX8</accession>
<dbReference type="GO" id="GO:0005737">
    <property type="term" value="C:cytoplasm"/>
    <property type="evidence" value="ECO:0007669"/>
    <property type="project" value="UniProtKB-SubCell"/>
</dbReference>
<proteinExistence type="inferred from homology"/>
<organism evidence="7 8">
    <name type="scientific">Candidatus Allofournierella pullistercoris</name>
    <dbReference type="NCBI Taxonomy" id="2838597"/>
    <lineage>
        <taxon>Bacteria</taxon>
        <taxon>Bacillati</taxon>
        <taxon>Bacillota</taxon>
        <taxon>Clostridia</taxon>
        <taxon>Eubacteriales</taxon>
        <taxon>Oscillospiraceae</taxon>
        <taxon>Allofournierella</taxon>
    </lineage>
</organism>
<dbReference type="EMBL" id="JAHLFP010000007">
    <property type="protein sequence ID" value="MBU3805481.1"/>
    <property type="molecule type" value="Genomic_DNA"/>
</dbReference>
<comment type="catalytic activity">
    <reaction evidence="6">
        <text>Exonucleolytic cleavage in either 5'- to 3'- or 3'- to 5'-direction to yield nucleoside 5'-phosphates.</text>
        <dbReference type="EC" id="3.1.11.6"/>
    </reaction>
</comment>
<dbReference type="SUPFAM" id="SSF116842">
    <property type="entry name" value="XseB-like"/>
    <property type="match status" value="1"/>
</dbReference>
<dbReference type="InterPro" id="IPR003761">
    <property type="entry name" value="Exonuc_VII_S"/>
</dbReference>
<dbReference type="GO" id="GO:0008855">
    <property type="term" value="F:exodeoxyribonuclease VII activity"/>
    <property type="evidence" value="ECO:0007669"/>
    <property type="project" value="UniProtKB-UniRule"/>
</dbReference>
<evidence type="ECO:0000313" key="8">
    <source>
        <dbReference type="Proteomes" id="UP000713596"/>
    </source>
</evidence>
<keyword evidence="5 6" id="KW-0269">Exonuclease</keyword>
<evidence type="ECO:0000313" key="7">
    <source>
        <dbReference type="EMBL" id="MBU3805481.1"/>
    </source>
</evidence>
<keyword evidence="4 6" id="KW-0378">Hydrolase</keyword>
<comment type="function">
    <text evidence="6">Bidirectionally degrades single-stranded DNA into large acid-insoluble oligonucleotides, which are then degraded further into small acid-soluble oligonucleotides.</text>
</comment>
<evidence type="ECO:0000256" key="5">
    <source>
        <dbReference type="ARBA" id="ARBA00022839"/>
    </source>
</evidence>
<name>A0A948WQX8_9FIRM</name>
<protein>
    <recommendedName>
        <fullName evidence="6">Exodeoxyribonuclease 7 small subunit</fullName>
        <ecNumber evidence="6">3.1.11.6</ecNumber>
    </recommendedName>
    <alternativeName>
        <fullName evidence="6">Exodeoxyribonuclease VII small subunit</fullName>
        <shortName evidence="6">Exonuclease VII small subunit</shortName>
    </alternativeName>
</protein>
<sequence length="92" mass="10300">MRKPKSFEDGMETLEQLLEQLADPATPLEKAVKLYSDSAVLLEYCTTTLQNAKLEMEQIDVKLNTFTQTKSISGAVEEQDFTAKNAEEDILA</sequence>
<dbReference type="Pfam" id="PF02609">
    <property type="entry name" value="Exonuc_VII_S"/>
    <property type="match status" value="1"/>
</dbReference>
<keyword evidence="2 6" id="KW-0963">Cytoplasm</keyword>
<dbReference type="EC" id="3.1.11.6" evidence="6"/>
<evidence type="ECO:0000256" key="3">
    <source>
        <dbReference type="ARBA" id="ARBA00022722"/>
    </source>
</evidence>
<dbReference type="GO" id="GO:0006308">
    <property type="term" value="P:DNA catabolic process"/>
    <property type="evidence" value="ECO:0007669"/>
    <property type="project" value="UniProtKB-UniRule"/>
</dbReference>
<gene>
    <name evidence="6 7" type="primary">xseB</name>
    <name evidence="7" type="ORF">H9882_01050</name>
</gene>